<reference evidence="2 3" key="1">
    <citation type="submission" date="2016-11" db="EMBL/GenBank/DDBJ databases">
        <title>Paenibacillus species isolates.</title>
        <authorList>
            <person name="Beno S.M."/>
        </authorList>
    </citation>
    <scope>NUCLEOTIDE SEQUENCE [LARGE SCALE GENOMIC DNA]</scope>
    <source>
        <strain evidence="2 3">FSL R5-0378</strain>
    </source>
</reference>
<dbReference type="STRING" id="297318.BK138_08545"/>
<dbReference type="GO" id="GO:0006260">
    <property type="term" value="P:DNA replication"/>
    <property type="evidence" value="ECO:0007669"/>
    <property type="project" value="InterPro"/>
</dbReference>
<evidence type="ECO:0000259" key="1">
    <source>
        <dbReference type="Pfam" id="PF04492"/>
    </source>
</evidence>
<dbReference type="InterPro" id="IPR006497">
    <property type="entry name" value="Phage_lambda_VrpO_N"/>
</dbReference>
<dbReference type="InterPro" id="IPR036388">
    <property type="entry name" value="WH-like_DNA-bd_sf"/>
</dbReference>
<evidence type="ECO:0000313" key="3">
    <source>
        <dbReference type="Proteomes" id="UP000187172"/>
    </source>
</evidence>
<dbReference type="RefSeq" id="WP_076168323.1">
    <property type="nucleotide sequence ID" value="NZ_MRTP01000001.1"/>
</dbReference>
<feature type="domain" description="Bacteriophage lambda Replication protein O N-terminal" evidence="1">
    <location>
        <begin position="9"/>
        <end position="92"/>
    </location>
</feature>
<dbReference type="Pfam" id="PF04492">
    <property type="entry name" value="Phage_rep_O"/>
    <property type="match status" value="1"/>
</dbReference>
<protein>
    <recommendedName>
        <fullName evidence="1">Bacteriophage lambda Replication protein O N-terminal domain-containing protein</fullName>
    </recommendedName>
</protein>
<dbReference type="SUPFAM" id="SSF46785">
    <property type="entry name" value="Winged helix' DNA-binding domain"/>
    <property type="match status" value="1"/>
</dbReference>
<dbReference type="InterPro" id="IPR036390">
    <property type="entry name" value="WH_DNA-bd_sf"/>
</dbReference>
<keyword evidence="3" id="KW-1185">Reference proteome</keyword>
<sequence length="229" mass="27201">MENSNDSLFVKVPHWVMNYLMTADLNMTQFRILNAVIRNTFGYNQTEHWLSVSFLSGLTGCNQEQVKRELRKMIQRGIIIQRRDGRKRYLQINPAIGDSLGSSIGDSLGSYKGDSLAPHIKKETKEKRSKEKYYIDFVEIDDPLINFYLNHYKKVMKRKHVRISEKTYEFIQNQISHLIECGTTQEEWEEGVTQFFKDPIKEGNNRSIRYFLELSHRYFEVHLYNQFNK</sequence>
<proteinExistence type="predicted"/>
<gene>
    <name evidence="2" type="ORF">BK138_08545</name>
</gene>
<name>A0A1R1F3D8_9BACL</name>
<accession>A0A1R1F3D8</accession>
<dbReference type="EMBL" id="MRTP01000001">
    <property type="protein sequence ID" value="OMF58550.1"/>
    <property type="molecule type" value="Genomic_DNA"/>
</dbReference>
<dbReference type="Gene3D" id="1.10.10.10">
    <property type="entry name" value="Winged helix-like DNA-binding domain superfamily/Winged helix DNA-binding domain"/>
    <property type="match status" value="1"/>
</dbReference>
<dbReference type="AlphaFoldDB" id="A0A1R1F3D8"/>
<comment type="caution">
    <text evidence="2">The sequence shown here is derived from an EMBL/GenBank/DDBJ whole genome shotgun (WGS) entry which is preliminary data.</text>
</comment>
<organism evidence="2 3">
    <name type="scientific">Paenibacillus rhizosphaerae</name>
    <dbReference type="NCBI Taxonomy" id="297318"/>
    <lineage>
        <taxon>Bacteria</taxon>
        <taxon>Bacillati</taxon>
        <taxon>Bacillota</taxon>
        <taxon>Bacilli</taxon>
        <taxon>Bacillales</taxon>
        <taxon>Paenibacillaceae</taxon>
        <taxon>Paenibacillus</taxon>
    </lineage>
</organism>
<dbReference type="Proteomes" id="UP000187172">
    <property type="component" value="Unassembled WGS sequence"/>
</dbReference>
<evidence type="ECO:0000313" key="2">
    <source>
        <dbReference type="EMBL" id="OMF58550.1"/>
    </source>
</evidence>